<sequence length="1102" mass="128846">MTSDNSYVQIQVENEITTGKTPDKNTLKKFSEIVCSPNMQHVAVLDEDCNITFWFIDIKNKSPKNVKIINIDNICAKAKGDRLFAISDNMLTSIGLKRVNPYNFKIFDYKTEEEVLLTFPDWQTEIDFLSFTDNGNIIMVNTRYYRAYVFSNKKKEWICKTMIELKYFKKIYITPKGKLIIFNDTIYEITIWDIKNLSIKTRILVEWHYIFESIEISDDEELLIVSAKHEKIKKTRLYVFSTETGINLAFFDALLFVIDRFHLIASKKGERLLYVLDDPPDKYYNIVDPYNLTNPKDMSDFFENNQIQEPYVIQSDKIVYMTDGNLSIKDLVPDNSDDWMEYLRKELKDTNSITTLSEKRTKIIKNILNNNYNKYISDNEEFSGHYLKWGLELDRNSVILTVTDFNYRKKNWNPNHKKNRLEILPSFHQDGKKFIAHCEILDNDDFIMITRIGVIIWTFRLSIATKTKSIKMHYYWNDCNGDLEKFVSDHNGRLKEFDFSDLKSKDLTSERILPNSSYETICRNLDIEFGEKQTLFREFLKDNIFDEFYLICYGKILMATFISLNDDKWIRTLGNNCIEKCMQENYHLIFKISLLSIIFDFDNFIELSENHPAFIFSTLSIISFVVPSIDINPKLISHLSSYGRYCHLSKTSFINRFTSNICSHRLISSNKNLVIKPDKDYDLIDDKSSITVLAFPLPNFISYPKDYSFWKELVQPAHNCFTYTNRLKMINEEFYSYLNGEALLGFKWNTYGKKYYLTIWAIYTAFLCSFIIAATYFKNFSQTSLYILLNITICLGIWHLIFELRQFIYSPKRYISGFWNFFDLCAFLLPTISSIIWLQRNVIPTSMATISILLLEIKFLLFFRAIEFSGVYFAMILKVAQKSFSFLVILGLVIFAFAHSLHILLRYSTDPWNSTTTYNAIEPDGTIDENSSLIEPSTTSTNMFMSIGSSISAVFIMLTGDRTPISYWELNDNPTLLILSIVFSFIATIYLMNLFIGLLTEAIFETTRESFLILKAEHVIDTQKENWKGYKKPQLSEGLDKVLLLPKKQPDLEQIESEIKELKESHNQAIKTINIIKELKESHDQAIKTINIIANKLAINNI</sequence>
<accession>A0ACA9L1S3</accession>
<organism evidence="1 2">
    <name type="scientific">Scutellospora calospora</name>
    <dbReference type="NCBI Taxonomy" id="85575"/>
    <lineage>
        <taxon>Eukaryota</taxon>
        <taxon>Fungi</taxon>
        <taxon>Fungi incertae sedis</taxon>
        <taxon>Mucoromycota</taxon>
        <taxon>Glomeromycotina</taxon>
        <taxon>Glomeromycetes</taxon>
        <taxon>Diversisporales</taxon>
        <taxon>Gigasporaceae</taxon>
        <taxon>Scutellospora</taxon>
    </lineage>
</organism>
<dbReference type="Proteomes" id="UP000789860">
    <property type="component" value="Unassembled WGS sequence"/>
</dbReference>
<comment type="caution">
    <text evidence="1">The sequence shown here is derived from an EMBL/GenBank/DDBJ whole genome shotgun (WGS) entry which is preliminary data.</text>
</comment>
<name>A0ACA9L1S3_9GLOM</name>
<dbReference type="EMBL" id="CAJVPM010003811">
    <property type="protein sequence ID" value="CAG8506128.1"/>
    <property type="molecule type" value="Genomic_DNA"/>
</dbReference>
<evidence type="ECO:0000313" key="1">
    <source>
        <dbReference type="EMBL" id="CAG8506128.1"/>
    </source>
</evidence>
<reference evidence="1" key="1">
    <citation type="submission" date="2021-06" db="EMBL/GenBank/DDBJ databases">
        <authorList>
            <person name="Kallberg Y."/>
            <person name="Tangrot J."/>
            <person name="Rosling A."/>
        </authorList>
    </citation>
    <scope>NUCLEOTIDE SEQUENCE</scope>
    <source>
        <strain evidence="1">AU212A</strain>
    </source>
</reference>
<proteinExistence type="predicted"/>
<evidence type="ECO:0000313" key="2">
    <source>
        <dbReference type="Proteomes" id="UP000789860"/>
    </source>
</evidence>
<keyword evidence="2" id="KW-1185">Reference proteome</keyword>
<protein>
    <submittedName>
        <fullName evidence="1">2650_t:CDS:1</fullName>
    </submittedName>
</protein>
<gene>
    <name evidence="1" type="ORF">SCALOS_LOCUS3457</name>
</gene>